<protein>
    <submittedName>
        <fullName evidence="1">Uncharacterized protein</fullName>
    </submittedName>
</protein>
<proteinExistence type="predicted"/>
<evidence type="ECO:0000313" key="2">
    <source>
        <dbReference type="Proteomes" id="UP000634136"/>
    </source>
</evidence>
<gene>
    <name evidence="1" type="ORF">G2W53_004787</name>
</gene>
<dbReference type="AlphaFoldDB" id="A0A835CHI8"/>
<evidence type="ECO:0000313" key="1">
    <source>
        <dbReference type="EMBL" id="KAF7842489.1"/>
    </source>
</evidence>
<keyword evidence="2" id="KW-1185">Reference proteome</keyword>
<name>A0A835CHI8_9FABA</name>
<comment type="caution">
    <text evidence="1">The sequence shown here is derived from an EMBL/GenBank/DDBJ whole genome shotgun (WGS) entry which is preliminary data.</text>
</comment>
<sequence>MKRRREEGRVLVLGFQLLSTHLPFQVVHEKSLSFLLPRRCICHRHGPLRHRHPPRSLLNPNFPLQTTSYSNPLKTPESTIGIVERSTPCLPSPTESWRGDDRVDLRNISEVADLNVDGNIKQGSDGGVRCVVHDGSGRVRCLGGNVDSTVAMESLGLASSPAAAAAMEALGLAHLRRPWKRWV</sequence>
<dbReference type="EMBL" id="JAAIUW010000002">
    <property type="protein sequence ID" value="KAF7842489.1"/>
    <property type="molecule type" value="Genomic_DNA"/>
</dbReference>
<dbReference type="Proteomes" id="UP000634136">
    <property type="component" value="Unassembled WGS sequence"/>
</dbReference>
<accession>A0A835CHI8</accession>
<reference evidence="1" key="1">
    <citation type="submission" date="2020-09" db="EMBL/GenBank/DDBJ databases">
        <title>Genome-Enabled Discovery of Anthraquinone Biosynthesis in Senna tora.</title>
        <authorList>
            <person name="Kang S.-H."/>
            <person name="Pandey R.P."/>
            <person name="Lee C.-M."/>
            <person name="Sim J.-S."/>
            <person name="Jeong J.-T."/>
            <person name="Choi B.-S."/>
            <person name="Jung M."/>
            <person name="Ginzburg D."/>
            <person name="Zhao K."/>
            <person name="Won S.Y."/>
            <person name="Oh T.-J."/>
            <person name="Yu Y."/>
            <person name="Kim N.-H."/>
            <person name="Lee O.R."/>
            <person name="Lee T.-H."/>
            <person name="Bashyal P."/>
            <person name="Kim T.-S."/>
            <person name="Lee W.-H."/>
            <person name="Kawkins C."/>
            <person name="Kim C.-K."/>
            <person name="Kim J.S."/>
            <person name="Ahn B.O."/>
            <person name="Rhee S.Y."/>
            <person name="Sohng J.K."/>
        </authorList>
    </citation>
    <scope>NUCLEOTIDE SEQUENCE</scope>
    <source>
        <tissue evidence="1">Leaf</tissue>
    </source>
</reference>
<organism evidence="1 2">
    <name type="scientific">Senna tora</name>
    <dbReference type="NCBI Taxonomy" id="362788"/>
    <lineage>
        <taxon>Eukaryota</taxon>
        <taxon>Viridiplantae</taxon>
        <taxon>Streptophyta</taxon>
        <taxon>Embryophyta</taxon>
        <taxon>Tracheophyta</taxon>
        <taxon>Spermatophyta</taxon>
        <taxon>Magnoliopsida</taxon>
        <taxon>eudicotyledons</taxon>
        <taxon>Gunneridae</taxon>
        <taxon>Pentapetalae</taxon>
        <taxon>rosids</taxon>
        <taxon>fabids</taxon>
        <taxon>Fabales</taxon>
        <taxon>Fabaceae</taxon>
        <taxon>Caesalpinioideae</taxon>
        <taxon>Cassia clade</taxon>
        <taxon>Senna</taxon>
    </lineage>
</organism>